<dbReference type="Proteomes" id="UP000297535">
    <property type="component" value="Unassembled WGS sequence"/>
</dbReference>
<dbReference type="Gene3D" id="1.10.30.40">
    <property type="entry name" value="Ethanolamine ammonia-lyase light chain (EutC), N-terminal domain"/>
    <property type="match status" value="1"/>
</dbReference>
<evidence type="ECO:0000313" key="6">
    <source>
        <dbReference type="EMBL" id="TGD94725.1"/>
    </source>
</evidence>
<dbReference type="GO" id="GO:0031419">
    <property type="term" value="F:cobalamin binding"/>
    <property type="evidence" value="ECO:0007669"/>
    <property type="project" value="UniProtKB-UniRule"/>
</dbReference>
<comment type="cofactor">
    <cofactor evidence="5">
        <name>adenosylcob(III)alamin</name>
        <dbReference type="ChEBI" id="CHEBI:18408"/>
    </cofactor>
    <text evidence="5">Binds between the large and small subunits.</text>
</comment>
<evidence type="ECO:0000256" key="4">
    <source>
        <dbReference type="ARBA" id="ARBA00024446"/>
    </source>
</evidence>
<dbReference type="InterPro" id="IPR042251">
    <property type="entry name" value="EutC_C"/>
</dbReference>
<dbReference type="OrthoDB" id="114248at2"/>
<dbReference type="Pfam" id="PF05985">
    <property type="entry name" value="EutC"/>
    <property type="match status" value="1"/>
</dbReference>
<evidence type="ECO:0000256" key="2">
    <source>
        <dbReference type="ARBA" id="ARBA00023239"/>
    </source>
</evidence>
<dbReference type="GO" id="GO:0031471">
    <property type="term" value="C:ethanolamine degradation polyhedral organelle"/>
    <property type="evidence" value="ECO:0007669"/>
    <property type="project" value="UniProtKB-UniRule"/>
</dbReference>
<dbReference type="PANTHER" id="PTHR39330:SF1">
    <property type="entry name" value="ETHANOLAMINE AMMONIA-LYASE SMALL SUBUNIT"/>
    <property type="match status" value="1"/>
</dbReference>
<dbReference type="GO" id="GO:0008851">
    <property type="term" value="F:ethanolamine ammonia-lyase activity"/>
    <property type="evidence" value="ECO:0007669"/>
    <property type="project" value="UniProtKB-UniRule"/>
</dbReference>
<comment type="similarity">
    <text evidence="5">Belongs to the EutC family.</text>
</comment>
<comment type="caution">
    <text evidence="6">The sequence shown here is derived from an EMBL/GenBank/DDBJ whole genome shotgun (WGS) entry which is preliminary data.</text>
</comment>
<feature type="binding site" evidence="5">
    <location>
        <position position="153"/>
    </location>
    <ligand>
        <name>adenosylcob(III)alamin</name>
        <dbReference type="ChEBI" id="CHEBI:18408"/>
    </ligand>
</feature>
<proteinExistence type="inferred from homology"/>
<comment type="function">
    <text evidence="5">Catalyzes the deamination of various vicinal amino-alcohols to oxo compounds. Allows this organism to utilize ethanolamine as the sole source of nitrogen and carbon in the presence of external vitamin B12.</text>
</comment>
<comment type="catalytic activity">
    <reaction evidence="5">
        <text>ethanolamine = acetaldehyde + NH4(+)</text>
        <dbReference type="Rhea" id="RHEA:15313"/>
        <dbReference type="ChEBI" id="CHEBI:15343"/>
        <dbReference type="ChEBI" id="CHEBI:28938"/>
        <dbReference type="ChEBI" id="CHEBI:57603"/>
        <dbReference type="EC" id="4.3.1.7"/>
    </reaction>
</comment>
<dbReference type="AlphaFoldDB" id="A0A4Z0NH03"/>
<comment type="pathway">
    <text evidence="5">Amine and polyamine degradation; ethanolamine degradation.</text>
</comment>
<keyword evidence="7" id="KW-1185">Reference proteome</keyword>
<dbReference type="HAMAP" id="MF_00601">
    <property type="entry name" value="EutC"/>
    <property type="match status" value="1"/>
</dbReference>
<dbReference type="InterPro" id="IPR009246">
    <property type="entry name" value="EutC"/>
</dbReference>
<keyword evidence="1 5" id="KW-0846">Cobalamin</keyword>
<feature type="binding site" evidence="5">
    <location>
        <position position="203"/>
    </location>
    <ligand>
        <name>adenosylcob(III)alamin</name>
        <dbReference type="ChEBI" id="CHEBI:18408"/>
    </ligand>
</feature>
<protein>
    <recommendedName>
        <fullName evidence="5">Ethanolamine ammonia-lyase small subunit</fullName>
        <shortName evidence="5">EAL small subunit</shortName>
        <ecNumber evidence="5">4.3.1.7</ecNumber>
    </recommendedName>
</protein>
<dbReference type="InterPro" id="IPR042255">
    <property type="entry name" value="EutC_N"/>
</dbReference>
<keyword evidence="4 5" id="KW-1283">Bacterial microcompartment</keyword>
<sequence length="257" mass="26616">MSPEDGWRRLAALTPARIALGRAGAGLPTREVLRFGLAHAQARDAVHLPLGVEAVRAGIAALGFGTLTAASAAPDRTTYLRRPDFGRRLDEASTAALTQAAGEPVDLALVVADGLSARAVHEGAVPLLSALKPALTGSGWRLAPVVVATQARVALGDAVGALLRARAVAVLIGERPGLSSPDSLGVYLTFDPRPGRTDAERNCLSNVRAAGLTPDLAAFKLHWLIDQALTRRLTGVALKDESDRLLAGPAATGMIEA</sequence>
<reference evidence="6 7" key="1">
    <citation type="submission" date="2019-04" db="EMBL/GenBank/DDBJ databases">
        <authorList>
            <person name="Feng G."/>
            <person name="Zhu H."/>
        </authorList>
    </citation>
    <scope>NUCLEOTIDE SEQUENCE [LARGE SCALE GENOMIC DNA]</scope>
    <source>
        <strain evidence="6 7">6HR-1</strain>
    </source>
</reference>
<gene>
    <name evidence="5" type="primary">eutC</name>
    <name evidence="6" type="ORF">EU555_31340</name>
</gene>
<dbReference type="PANTHER" id="PTHR39330">
    <property type="entry name" value="ETHANOLAMINE AMMONIA-LYASE LIGHT CHAIN"/>
    <property type="match status" value="1"/>
</dbReference>
<evidence type="ECO:0000256" key="5">
    <source>
        <dbReference type="HAMAP-Rule" id="MF_00601"/>
    </source>
</evidence>
<dbReference type="UniPathway" id="UPA00560"/>
<comment type="subunit">
    <text evidence="5">The basic unit is a heterodimer which dimerizes to form tetramers. The heterotetramers trimerize; 6 large subunits form a core ring with 6 small subunits projecting outwards.</text>
</comment>
<name>A0A4Z0NH03_9HYPH</name>
<dbReference type="GO" id="GO:0009350">
    <property type="term" value="C:ethanolamine ammonia-lyase complex"/>
    <property type="evidence" value="ECO:0007669"/>
    <property type="project" value="UniProtKB-UniRule"/>
</dbReference>
<evidence type="ECO:0000256" key="1">
    <source>
        <dbReference type="ARBA" id="ARBA00022628"/>
    </source>
</evidence>
<dbReference type="RefSeq" id="WP_135419256.1">
    <property type="nucleotide sequence ID" value="NZ_SRLB01000040.1"/>
</dbReference>
<dbReference type="EMBL" id="SRLB01000040">
    <property type="protein sequence ID" value="TGD94725.1"/>
    <property type="molecule type" value="Genomic_DNA"/>
</dbReference>
<evidence type="ECO:0000313" key="7">
    <source>
        <dbReference type="Proteomes" id="UP000297535"/>
    </source>
</evidence>
<dbReference type="EC" id="4.3.1.7" evidence="5"/>
<accession>A0A4Z0NH03</accession>
<dbReference type="GO" id="GO:0046336">
    <property type="term" value="P:ethanolamine catabolic process"/>
    <property type="evidence" value="ECO:0007669"/>
    <property type="project" value="UniProtKB-UniRule"/>
</dbReference>
<feature type="binding site" evidence="5">
    <location>
        <position position="174"/>
    </location>
    <ligand>
        <name>adenosylcob(III)alamin</name>
        <dbReference type="ChEBI" id="CHEBI:18408"/>
    </ligand>
</feature>
<keyword evidence="3 5" id="KW-0170">Cobalt</keyword>
<organism evidence="6 7">
    <name type="scientific">Methylobacterium nonmethylotrophicum</name>
    <dbReference type="NCBI Taxonomy" id="1141884"/>
    <lineage>
        <taxon>Bacteria</taxon>
        <taxon>Pseudomonadati</taxon>
        <taxon>Pseudomonadota</taxon>
        <taxon>Alphaproteobacteria</taxon>
        <taxon>Hyphomicrobiales</taxon>
        <taxon>Methylobacteriaceae</taxon>
        <taxon>Methylobacterium</taxon>
    </lineage>
</organism>
<dbReference type="GO" id="GO:0006520">
    <property type="term" value="P:amino acid metabolic process"/>
    <property type="evidence" value="ECO:0007669"/>
    <property type="project" value="InterPro"/>
</dbReference>
<evidence type="ECO:0000256" key="3">
    <source>
        <dbReference type="ARBA" id="ARBA00023285"/>
    </source>
</evidence>
<keyword evidence="2 5" id="KW-0456">Lyase</keyword>
<dbReference type="PIRSF" id="PIRSF018982">
    <property type="entry name" value="EutC"/>
    <property type="match status" value="1"/>
</dbReference>
<comment type="subcellular location">
    <subcellularLocation>
        <location evidence="5">Bacterial microcompartment</location>
    </subcellularLocation>
</comment>
<dbReference type="NCBIfam" id="NF003971">
    <property type="entry name" value="PRK05465.1"/>
    <property type="match status" value="1"/>
</dbReference>
<dbReference type="Gene3D" id="3.40.50.11240">
    <property type="entry name" value="Ethanolamine ammonia-lyase light chain (EutC)"/>
    <property type="match status" value="1"/>
</dbReference>